<dbReference type="PROSITE" id="PS52034">
    <property type="entry name" value="PEPTIDASE_M32"/>
    <property type="match status" value="1"/>
</dbReference>
<gene>
    <name evidence="4" type="ORF">SAMN04489757_14129</name>
</gene>
<evidence type="ECO:0000256" key="2">
    <source>
        <dbReference type="PIRSR" id="PIRSR006615-1"/>
    </source>
</evidence>
<feature type="binding site" evidence="2">
    <location>
        <position position="296"/>
    </location>
    <ligand>
        <name>Zn(2+)</name>
        <dbReference type="ChEBI" id="CHEBI:29105"/>
        <note>catalytic</note>
    </ligand>
</feature>
<feature type="binding site" evidence="2">
    <location>
        <position position="266"/>
    </location>
    <ligand>
        <name>Zn(2+)</name>
        <dbReference type="ChEBI" id="CHEBI:29105"/>
        <note>catalytic</note>
    </ligand>
</feature>
<dbReference type="Gene3D" id="1.10.1370.30">
    <property type="match status" value="1"/>
</dbReference>
<sequence length="501" mass="58068">MSEIYSKLMKHLEKSTALETALVLFQWDSETLAPEKSMELTAKSIGILSSEYYNSLINEDVKSLLDKLSEEDEQKQLDFNQKAIVKKLRKTFEEMEHIPPEEYQAYQELIAKAPGIWSKAKQENHYPSFAPYLEEIMNYNKKFAGYRVKEGQELYDVLLNDYEEGFNTKELDVFFDKVKSAIVPLLKEVVKKNDMIKKEYNYESFEIDKQKEFCNFISQYVGFDLSRGVIAESAHPFTTKLHNQDVRITNHFLEHNLESAIFSIIHETGHALYEMNVDSAITLSPVGTGASMGMHESQSRFFENIIGRSKSFWIPVFSKLQETFPEQLKDVSLDSFIKGINKSVPNLIRTEADELTYSLHIIIRYEIEKMIFAGEASIHHLPAIWNQKYKEYLGVEPPSDSNGILQDIHWSCGNIGYFPSYAIGSAIAAQIYYHMEAIMPFHSYLEEGNLAPISEYLKEHIHKYGASKNTNELLMDMMKEPLNPDYYVRYLTEKYTKLYEL</sequence>
<feature type="binding site" evidence="2">
    <location>
        <position position="270"/>
    </location>
    <ligand>
        <name>Zn(2+)</name>
        <dbReference type="ChEBI" id="CHEBI:29105"/>
        <note>catalytic</note>
    </ligand>
</feature>
<keyword evidence="1" id="KW-0378">Hydrolase</keyword>
<organism evidence="4 5">
    <name type="scientific">Anaerocolumna aminovalerica</name>
    <dbReference type="NCBI Taxonomy" id="1527"/>
    <lineage>
        <taxon>Bacteria</taxon>
        <taxon>Bacillati</taxon>
        <taxon>Bacillota</taxon>
        <taxon>Clostridia</taxon>
        <taxon>Lachnospirales</taxon>
        <taxon>Lachnospiraceae</taxon>
        <taxon>Anaerocolumna</taxon>
    </lineage>
</organism>
<dbReference type="PRINTS" id="PR00998">
    <property type="entry name" value="CRBOXYPTASET"/>
</dbReference>
<comment type="similarity">
    <text evidence="1">Belongs to the peptidase M32 family.</text>
</comment>
<dbReference type="GO" id="GO:0046872">
    <property type="term" value="F:metal ion binding"/>
    <property type="evidence" value="ECO:0007669"/>
    <property type="project" value="UniProtKB-KW"/>
</dbReference>
<evidence type="ECO:0000256" key="3">
    <source>
        <dbReference type="PIRSR" id="PIRSR006615-2"/>
    </source>
</evidence>
<keyword evidence="1 2" id="KW-0479">Metal-binding</keyword>
<keyword evidence="1" id="KW-0645">Protease</keyword>
<dbReference type="PANTHER" id="PTHR34217:SF1">
    <property type="entry name" value="CARBOXYPEPTIDASE 1"/>
    <property type="match status" value="1"/>
</dbReference>
<comment type="catalytic activity">
    <reaction evidence="1">
        <text>Release of a C-terminal amino acid with broad specificity, except for -Pro.</text>
        <dbReference type="EC" id="3.4.17.19"/>
    </reaction>
</comment>
<keyword evidence="1 4" id="KW-0121">Carboxypeptidase</keyword>
<protein>
    <recommendedName>
        <fullName evidence="1">Metal-dependent carboxypeptidase</fullName>
        <ecNumber evidence="1">3.4.17.19</ecNumber>
    </recommendedName>
</protein>
<dbReference type="RefSeq" id="WP_091688284.1">
    <property type="nucleotide sequence ID" value="NZ_BAABFM010000038.1"/>
</dbReference>
<reference evidence="4 5" key="1">
    <citation type="submission" date="2016-10" db="EMBL/GenBank/DDBJ databases">
        <authorList>
            <person name="de Groot N.N."/>
        </authorList>
    </citation>
    <scope>NUCLEOTIDE SEQUENCE [LARGE SCALE GENOMIC DNA]</scope>
    <source>
        <strain evidence="4 5">DSM 1283</strain>
    </source>
</reference>
<feature type="active site" description="Proton donor/acceptor" evidence="3">
    <location>
        <position position="267"/>
    </location>
</feature>
<proteinExistence type="inferred from homology"/>
<dbReference type="EMBL" id="FOWD01000041">
    <property type="protein sequence ID" value="SFO57259.1"/>
    <property type="molecule type" value="Genomic_DNA"/>
</dbReference>
<dbReference type="OrthoDB" id="9772308at2"/>
<keyword evidence="5" id="KW-1185">Reference proteome</keyword>
<dbReference type="Proteomes" id="UP000198806">
    <property type="component" value="Unassembled WGS sequence"/>
</dbReference>
<comment type="cofactor">
    <cofactor evidence="2">
        <name>Zn(2+)</name>
        <dbReference type="ChEBI" id="CHEBI:29105"/>
    </cofactor>
    <text evidence="2">Binds 1 zinc ion per subunit.</text>
</comment>
<dbReference type="InterPro" id="IPR001333">
    <property type="entry name" value="Peptidase_M32_Taq"/>
</dbReference>
<dbReference type="PANTHER" id="PTHR34217">
    <property type="entry name" value="METAL-DEPENDENT CARBOXYPEPTIDASE"/>
    <property type="match status" value="1"/>
</dbReference>
<evidence type="ECO:0000313" key="4">
    <source>
        <dbReference type="EMBL" id="SFO57259.1"/>
    </source>
</evidence>
<dbReference type="AlphaFoldDB" id="A0A1I5IAB7"/>
<dbReference type="GO" id="GO:0004181">
    <property type="term" value="F:metallocarboxypeptidase activity"/>
    <property type="evidence" value="ECO:0007669"/>
    <property type="project" value="UniProtKB-UniRule"/>
</dbReference>
<accession>A0A1I5IAB7</accession>
<keyword evidence="1" id="KW-0482">Metalloprotease</keyword>
<dbReference type="PIRSF" id="PIRSF006615">
    <property type="entry name" value="Zn_crbxpep_Taq"/>
    <property type="match status" value="1"/>
</dbReference>
<dbReference type="SUPFAM" id="SSF55486">
    <property type="entry name" value="Metalloproteases ('zincins'), catalytic domain"/>
    <property type="match status" value="1"/>
</dbReference>
<dbReference type="CDD" id="cd06460">
    <property type="entry name" value="M32_Taq"/>
    <property type="match status" value="1"/>
</dbReference>
<evidence type="ECO:0000313" key="5">
    <source>
        <dbReference type="Proteomes" id="UP000198806"/>
    </source>
</evidence>
<dbReference type="Pfam" id="PF02074">
    <property type="entry name" value="Peptidase_M32"/>
    <property type="match status" value="1"/>
</dbReference>
<evidence type="ECO:0000256" key="1">
    <source>
        <dbReference type="PIRNR" id="PIRNR006615"/>
    </source>
</evidence>
<dbReference type="EC" id="3.4.17.19" evidence="1"/>
<keyword evidence="2" id="KW-0862">Zinc</keyword>
<comment type="function">
    <text evidence="1">Broad specificity carboxypetidase that releases amino acids sequentially from the C-terminus, including neutral, aromatic, polar and basic residues.</text>
</comment>
<dbReference type="GO" id="GO:0006508">
    <property type="term" value="P:proteolysis"/>
    <property type="evidence" value="ECO:0007669"/>
    <property type="project" value="UniProtKB-UniRule"/>
</dbReference>
<name>A0A1I5IAB7_9FIRM</name>